<keyword evidence="4" id="KW-1185">Reference proteome</keyword>
<protein>
    <submittedName>
        <fullName evidence="3">Response regulator</fullName>
    </submittedName>
</protein>
<dbReference type="InterPro" id="IPR001789">
    <property type="entry name" value="Sig_transdc_resp-reg_receiver"/>
</dbReference>
<keyword evidence="1" id="KW-0597">Phosphoprotein</keyword>
<dbReference type="Gene3D" id="3.40.50.2300">
    <property type="match status" value="1"/>
</dbReference>
<dbReference type="SUPFAM" id="SSF52172">
    <property type="entry name" value="CheY-like"/>
    <property type="match status" value="1"/>
</dbReference>
<dbReference type="EMBL" id="JBHZPZ010000007">
    <property type="protein sequence ID" value="MFE3867913.1"/>
    <property type="molecule type" value="Genomic_DNA"/>
</dbReference>
<reference evidence="3 4" key="1">
    <citation type="submission" date="2024-06" db="EMBL/GenBank/DDBJ databases">
        <title>Flavobacterium spp. isolated from glacier.</title>
        <authorList>
            <person name="Han D."/>
        </authorList>
    </citation>
    <scope>NUCLEOTIDE SEQUENCE [LARGE SCALE GENOMIC DNA]</scope>
    <source>
        <strain evidence="3 4">LS2P90</strain>
    </source>
</reference>
<dbReference type="InterPro" id="IPR011006">
    <property type="entry name" value="CheY-like_superfamily"/>
</dbReference>
<evidence type="ECO:0000256" key="1">
    <source>
        <dbReference type="PROSITE-ProRule" id="PRU00169"/>
    </source>
</evidence>
<sequence>MNKKILVVEDESLITLDIKLIFEKEGYEVITNIKTVENAIASIIEHNPILVLIDINLNQNKDGVDLGTYLLAKNTITYIYITSFSNEVVLDRVIHTRPHG</sequence>
<evidence type="ECO:0000313" key="4">
    <source>
        <dbReference type="Proteomes" id="UP001600109"/>
    </source>
</evidence>
<organism evidence="3 4">
    <name type="scientific">Flavobacterium xylosi</name>
    <dbReference type="NCBI Taxonomy" id="3230415"/>
    <lineage>
        <taxon>Bacteria</taxon>
        <taxon>Pseudomonadati</taxon>
        <taxon>Bacteroidota</taxon>
        <taxon>Flavobacteriia</taxon>
        <taxon>Flavobacteriales</taxon>
        <taxon>Flavobacteriaceae</taxon>
        <taxon>Flavobacterium</taxon>
    </lineage>
</organism>
<dbReference type="Proteomes" id="UP001600109">
    <property type="component" value="Unassembled WGS sequence"/>
</dbReference>
<dbReference type="Pfam" id="PF00072">
    <property type="entry name" value="Response_reg"/>
    <property type="match status" value="1"/>
</dbReference>
<evidence type="ECO:0000313" key="3">
    <source>
        <dbReference type="EMBL" id="MFE3867913.1"/>
    </source>
</evidence>
<feature type="domain" description="Response regulatory" evidence="2">
    <location>
        <begin position="4"/>
        <end position="100"/>
    </location>
</feature>
<proteinExistence type="predicted"/>
<gene>
    <name evidence="3" type="ORF">ACFX5E_07470</name>
</gene>
<dbReference type="RefSeq" id="WP_379854572.1">
    <property type="nucleotide sequence ID" value="NZ_JBHZPZ010000007.1"/>
</dbReference>
<name>A0ABW6HV90_9FLAO</name>
<dbReference type="PROSITE" id="PS50110">
    <property type="entry name" value="RESPONSE_REGULATORY"/>
    <property type="match status" value="1"/>
</dbReference>
<comment type="caution">
    <text evidence="3">The sequence shown here is derived from an EMBL/GenBank/DDBJ whole genome shotgun (WGS) entry which is preliminary data.</text>
</comment>
<evidence type="ECO:0000259" key="2">
    <source>
        <dbReference type="PROSITE" id="PS50110"/>
    </source>
</evidence>
<feature type="modified residue" description="4-aspartylphosphate" evidence="1">
    <location>
        <position position="54"/>
    </location>
</feature>
<accession>A0ABW6HV90</accession>